<dbReference type="EMBL" id="FP929056">
    <property type="protein sequence ID" value="CBL27856.1"/>
    <property type="molecule type" value="Genomic_DNA"/>
</dbReference>
<dbReference type="RefSeq" id="WP_015556003.1">
    <property type="nucleotide sequence ID" value="NC_021038.1"/>
</dbReference>
<evidence type="ECO:0000313" key="2">
    <source>
        <dbReference type="EMBL" id="CBL27856.1"/>
    </source>
</evidence>
<evidence type="ECO:0008006" key="4">
    <source>
        <dbReference type="Google" id="ProtNLM"/>
    </source>
</evidence>
<reference evidence="2 3" key="2">
    <citation type="submission" date="2010-03" db="EMBL/GenBank/DDBJ databases">
        <authorList>
            <person name="Pajon A."/>
        </authorList>
    </citation>
    <scope>NUCLEOTIDE SEQUENCE [LARGE SCALE GENOMIC DNA]</scope>
    <source>
        <strain evidence="2 3">SGP1</strain>
    </source>
</reference>
<accession>A0AB94IVR6</accession>
<keyword evidence="3" id="KW-1185">Reference proteome</keyword>
<reference evidence="3" key="1">
    <citation type="submission" date="2010-03" db="EMBL/GenBank/DDBJ databases">
        <title>The genome sequence of Synergistetes sp. SGP1.</title>
        <authorList>
            <consortium name="metaHIT consortium -- http://www.metahit.eu/"/>
            <person name="Pajon A."/>
            <person name="Turner K."/>
            <person name="Parkhill J."/>
            <person name="Wade W."/>
            <person name="Vartoukian S."/>
        </authorList>
    </citation>
    <scope>NUCLEOTIDE SEQUENCE [LARGE SCALE GENOMIC DNA]</scope>
    <source>
        <strain evidence="3">SGP1</strain>
    </source>
</reference>
<feature type="chain" id="PRO_5044505885" description="Beta propeller domain" evidence="1">
    <location>
        <begin position="23"/>
        <end position="547"/>
    </location>
</feature>
<name>A0AB94IVR6_9BACT</name>
<proteinExistence type="predicted"/>
<dbReference type="Proteomes" id="UP000008957">
    <property type="component" value="Chromosome"/>
</dbReference>
<feature type="signal peptide" evidence="1">
    <location>
        <begin position="1"/>
        <end position="22"/>
    </location>
</feature>
<keyword evidence="1" id="KW-0732">Signal</keyword>
<protein>
    <recommendedName>
        <fullName evidence="4">Beta propeller domain</fullName>
    </recommendedName>
</protein>
<dbReference type="AlphaFoldDB" id="A0AB94IVR6"/>
<evidence type="ECO:0000313" key="3">
    <source>
        <dbReference type="Proteomes" id="UP000008957"/>
    </source>
</evidence>
<dbReference type="KEGG" id="sbr:SY1_03920"/>
<gene>
    <name evidence="2" type="ORF">SY1_03920</name>
</gene>
<evidence type="ECO:0000256" key="1">
    <source>
        <dbReference type="SAM" id="SignalP"/>
    </source>
</evidence>
<organism evidence="2 3">
    <name type="scientific">Fretibacterium fastidiosum</name>
    <dbReference type="NCBI Taxonomy" id="651822"/>
    <lineage>
        <taxon>Bacteria</taxon>
        <taxon>Thermotogati</taxon>
        <taxon>Synergistota</taxon>
        <taxon>Synergistia</taxon>
        <taxon>Synergistales</taxon>
        <taxon>Aminobacteriaceae</taxon>
        <taxon>Fretibacterium</taxon>
    </lineage>
</organism>
<dbReference type="PROSITE" id="PS51257">
    <property type="entry name" value="PROKAR_LIPOPROTEIN"/>
    <property type="match status" value="1"/>
</dbReference>
<sequence length="547" mass="58926">MKTMQLKGLLFFVLAYGVLASAGCGGGDSEEQGISGPAPNPYLSAPLYGTTHFDPAQSDSTPYGPPKGSFTIDPVRQPISYGGPVNIITLASTSPRFMWGVGSDRVAYINAAEKQWAEVARLDAPAYLSPDMGPVAPGAHKTIGEMSFEGKTSRDIHQVFVTNYGAKYNARLANGVYSVVDKDNVLYATYGYGVYAFALKDAANPAAGIEVRHSIADAADAIQGAGARAVLYGLNMTYDGHIILNFENGVSVLNRTLDAASAQTILFPGEHTSNSLAVDEKGGIYVVTNKRMHKLVWTGSRLSDAEADGAWSSPYDAPEDAVPPIVKFEPGSGSTPTLMGFGKNADRLVVITDGSRRMNLVAFWRDEIPQDFVQQDGTQSRRIAGQIPVTCGYSQLPTWIQSEQSVVVSGYGAFVVNNLPLESDTMARLPKILGAATLGPVYPSSRGVERFRWDPKEHRWASVWRRSDVSSTSMIPVHCRNGNMALVSGYGAQGWELTGMDWDTGATVHRTIFGKSNYGNGAYAILQFLPNGDLLFNSLVGPYRVSY</sequence>